<protein>
    <submittedName>
        <fullName evidence="4">GNAT family N-acetyltransferase</fullName>
    </submittedName>
</protein>
<dbReference type="InterPro" id="IPR016181">
    <property type="entry name" value="Acyl_CoA_acyltransferase"/>
</dbReference>
<dbReference type="PANTHER" id="PTHR43877:SF2">
    <property type="entry name" value="AMINOALKYLPHOSPHONATE N-ACETYLTRANSFERASE-RELATED"/>
    <property type="match status" value="1"/>
</dbReference>
<comment type="caution">
    <text evidence="4">The sequence shown here is derived from an EMBL/GenBank/DDBJ whole genome shotgun (WGS) entry which is preliminary data.</text>
</comment>
<keyword evidence="1" id="KW-0808">Transferase</keyword>
<feature type="domain" description="N-acetyltransferase" evidence="3">
    <location>
        <begin position="1"/>
        <end position="153"/>
    </location>
</feature>
<dbReference type="EMBL" id="JAKIKU010000016">
    <property type="protein sequence ID" value="MCL1047620.1"/>
    <property type="molecule type" value="Genomic_DNA"/>
</dbReference>
<dbReference type="Proteomes" id="UP001202134">
    <property type="component" value="Unassembled WGS sequence"/>
</dbReference>
<keyword evidence="2" id="KW-0012">Acyltransferase</keyword>
<dbReference type="Gene3D" id="3.40.630.30">
    <property type="match status" value="1"/>
</dbReference>
<name>A0ABT0KUW3_9GAMM</name>
<dbReference type="RefSeq" id="WP_102526692.1">
    <property type="nucleotide sequence ID" value="NZ_JAKIKU010000016.1"/>
</dbReference>
<reference evidence="4 5" key="1">
    <citation type="submission" date="2022-01" db="EMBL/GenBank/DDBJ databases">
        <title>Whole genome-based taxonomy of the Shewanellaceae.</title>
        <authorList>
            <person name="Martin-Rodriguez A.J."/>
        </authorList>
    </citation>
    <scope>NUCLEOTIDE SEQUENCE [LARGE SCALE GENOMIC DNA]</scope>
    <source>
        <strain evidence="4 5">DSM 24955</strain>
    </source>
</reference>
<dbReference type="InterPro" id="IPR050832">
    <property type="entry name" value="Bact_Acetyltransf"/>
</dbReference>
<organism evidence="4 5">
    <name type="scientific">Shewanella electrodiphila</name>
    <dbReference type="NCBI Taxonomy" id="934143"/>
    <lineage>
        <taxon>Bacteria</taxon>
        <taxon>Pseudomonadati</taxon>
        <taxon>Pseudomonadota</taxon>
        <taxon>Gammaproteobacteria</taxon>
        <taxon>Alteromonadales</taxon>
        <taxon>Shewanellaceae</taxon>
        <taxon>Shewanella</taxon>
    </lineage>
</organism>
<keyword evidence="5" id="KW-1185">Reference proteome</keyword>
<dbReference type="InterPro" id="IPR000182">
    <property type="entry name" value="GNAT_dom"/>
</dbReference>
<dbReference type="PROSITE" id="PS51186">
    <property type="entry name" value="GNAT"/>
    <property type="match status" value="1"/>
</dbReference>
<dbReference type="Pfam" id="PF00583">
    <property type="entry name" value="Acetyltransf_1"/>
    <property type="match status" value="1"/>
</dbReference>
<proteinExistence type="predicted"/>
<evidence type="ECO:0000259" key="3">
    <source>
        <dbReference type="PROSITE" id="PS51186"/>
    </source>
</evidence>
<evidence type="ECO:0000313" key="5">
    <source>
        <dbReference type="Proteomes" id="UP001202134"/>
    </source>
</evidence>
<dbReference type="PANTHER" id="PTHR43877">
    <property type="entry name" value="AMINOALKYLPHOSPHONATE N-ACETYLTRANSFERASE-RELATED-RELATED"/>
    <property type="match status" value="1"/>
</dbReference>
<dbReference type="CDD" id="cd04301">
    <property type="entry name" value="NAT_SF"/>
    <property type="match status" value="1"/>
</dbReference>
<evidence type="ECO:0000256" key="2">
    <source>
        <dbReference type="ARBA" id="ARBA00023315"/>
    </source>
</evidence>
<evidence type="ECO:0000313" key="4">
    <source>
        <dbReference type="EMBL" id="MCL1047620.1"/>
    </source>
</evidence>
<evidence type="ECO:0000256" key="1">
    <source>
        <dbReference type="ARBA" id="ARBA00022679"/>
    </source>
</evidence>
<accession>A0ABT0KUW3</accession>
<dbReference type="SUPFAM" id="SSF55729">
    <property type="entry name" value="Acyl-CoA N-acyltransferases (Nat)"/>
    <property type="match status" value="1"/>
</dbReference>
<sequence length="153" mass="17065">MHIRKATIDDAPDAFEIRNLAILSQCKGHYSDDILTKWTDGELPTEFAHAFAKYGFVSEIENKVVGVGMLDVDNGMVDAIFVRPESFGKGLGKRMLKHLEAQARRVNCKELRLDATLNAAAFYRSCGFEGHNQSVWHSPRGIDLACIPMVKVL</sequence>
<gene>
    <name evidence="4" type="ORF">L2737_20165</name>
</gene>